<sequence length="191" mass="21222">MNGVKDAPANKKGGILETSDVFNFVANDVDNLVILYEKNGQFKITYGVYEPGGRWHQTSGFQFDCYSNIFVPTDYPTQLCGQGLPDEVKAYRNANGWTEDRRATIFYNVFTNTAIVQTNPCCVDTASAMQTVCTTVAQRYKASKLCWPIVGDGLFHECVTHNSESAESAMKHCVEYVCSGFTDIIRCLMGC</sequence>
<proteinExistence type="predicted"/>
<reference evidence="1 2" key="1">
    <citation type="submission" date="2024-02" db="EMBL/GenBank/DDBJ databases">
        <title>Chromosome-scale genome assembly of the rough periwinkle Littorina saxatilis.</title>
        <authorList>
            <person name="De Jode A."/>
            <person name="Faria R."/>
            <person name="Formenti G."/>
            <person name="Sims Y."/>
            <person name="Smith T.P."/>
            <person name="Tracey A."/>
            <person name="Wood J.M.D."/>
            <person name="Zagrodzka Z.B."/>
            <person name="Johannesson K."/>
            <person name="Butlin R.K."/>
            <person name="Leder E.H."/>
        </authorList>
    </citation>
    <scope>NUCLEOTIDE SEQUENCE [LARGE SCALE GENOMIC DNA]</scope>
    <source>
        <strain evidence="1">Snail1</strain>
        <tissue evidence="1">Muscle</tissue>
    </source>
</reference>
<dbReference type="Proteomes" id="UP001374579">
    <property type="component" value="Unassembled WGS sequence"/>
</dbReference>
<name>A0AAN9GGQ2_9CAEN</name>
<dbReference type="EMBL" id="JBAMIC010000004">
    <property type="protein sequence ID" value="KAK7107224.1"/>
    <property type="molecule type" value="Genomic_DNA"/>
</dbReference>
<dbReference type="AlphaFoldDB" id="A0AAN9GGQ2"/>
<accession>A0AAN9GGQ2</accession>
<evidence type="ECO:0000313" key="1">
    <source>
        <dbReference type="EMBL" id="KAK7107224.1"/>
    </source>
</evidence>
<gene>
    <name evidence="1" type="ORF">V1264_015177</name>
</gene>
<organism evidence="1 2">
    <name type="scientific">Littorina saxatilis</name>
    <dbReference type="NCBI Taxonomy" id="31220"/>
    <lineage>
        <taxon>Eukaryota</taxon>
        <taxon>Metazoa</taxon>
        <taxon>Spiralia</taxon>
        <taxon>Lophotrochozoa</taxon>
        <taxon>Mollusca</taxon>
        <taxon>Gastropoda</taxon>
        <taxon>Caenogastropoda</taxon>
        <taxon>Littorinimorpha</taxon>
        <taxon>Littorinoidea</taxon>
        <taxon>Littorinidae</taxon>
        <taxon>Littorina</taxon>
    </lineage>
</organism>
<evidence type="ECO:0000313" key="2">
    <source>
        <dbReference type="Proteomes" id="UP001374579"/>
    </source>
</evidence>
<comment type="caution">
    <text evidence="1">The sequence shown here is derived from an EMBL/GenBank/DDBJ whole genome shotgun (WGS) entry which is preliminary data.</text>
</comment>
<protein>
    <submittedName>
        <fullName evidence="1">Uncharacterized protein</fullName>
    </submittedName>
</protein>
<keyword evidence="2" id="KW-1185">Reference proteome</keyword>